<name>A0A1G6HXP2_9BACI</name>
<dbReference type="SUPFAM" id="SSF51735">
    <property type="entry name" value="NAD(P)-binding Rossmann-fold domains"/>
    <property type="match status" value="1"/>
</dbReference>
<organism evidence="2 3">
    <name type="scientific">Shouchella lonarensis</name>
    <dbReference type="NCBI Taxonomy" id="1464122"/>
    <lineage>
        <taxon>Bacteria</taxon>
        <taxon>Bacillati</taxon>
        <taxon>Bacillota</taxon>
        <taxon>Bacilli</taxon>
        <taxon>Bacillales</taxon>
        <taxon>Bacillaceae</taxon>
        <taxon>Shouchella</taxon>
    </lineage>
</organism>
<evidence type="ECO:0000313" key="3">
    <source>
        <dbReference type="Proteomes" id="UP000242662"/>
    </source>
</evidence>
<dbReference type="RefSeq" id="WP_090775333.1">
    <property type="nucleotide sequence ID" value="NZ_FMYM01000004.1"/>
</dbReference>
<dbReference type="EMBL" id="FMYM01000004">
    <property type="protein sequence ID" value="SDB98908.1"/>
    <property type="molecule type" value="Genomic_DNA"/>
</dbReference>
<protein>
    <submittedName>
        <fullName evidence="2">2'-hydroxyisoflavone reductase</fullName>
    </submittedName>
</protein>
<dbReference type="Gene3D" id="3.40.50.720">
    <property type="entry name" value="NAD(P)-binding Rossmann-like Domain"/>
    <property type="match status" value="1"/>
</dbReference>
<evidence type="ECO:0000313" key="2">
    <source>
        <dbReference type="EMBL" id="SDB98908.1"/>
    </source>
</evidence>
<dbReference type="STRING" id="1464122.SAMN05421737_104222"/>
<reference evidence="3" key="1">
    <citation type="submission" date="2016-09" db="EMBL/GenBank/DDBJ databases">
        <authorList>
            <person name="Varghese N."/>
            <person name="Submissions S."/>
        </authorList>
    </citation>
    <scope>NUCLEOTIDE SEQUENCE [LARGE SCALE GENOMIC DNA]</scope>
    <source>
        <strain evidence="3">25nlg</strain>
    </source>
</reference>
<dbReference type="PANTHER" id="PTHR43245">
    <property type="entry name" value="BIFUNCTIONAL POLYMYXIN RESISTANCE PROTEIN ARNA"/>
    <property type="match status" value="1"/>
</dbReference>
<dbReference type="InterPro" id="IPR050177">
    <property type="entry name" value="Lipid_A_modif_metabolic_enz"/>
</dbReference>
<dbReference type="Pfam" id="PF01370">
    <property type="entry name" value="Epimerase"/>
    <property type="match status" value="1"/>
</dbReference>
<dbReference type="InterPro" id="IPR001509">
    <property type="entry name" value="Epimerase_deHydtase"/>
</dbReference>
<accession>A0A1G6HXP2</accession>
<dbReference type="OrthoDB" id="9809586at2"/>
<sequence>MKILILGGTRFVGRHLIDAALAQNHEVTLFNRGISSTKPLANVEVLHGDRNVDVSLLGKRQWDAVIDTSGYWPAQVRKAVEQLSHNVGHYTFVSSCSVYRDFSQQSIGESSDGLTLTPEQLVALDRHDVDHDKQMAHYGALKYHCEDALQQAMPGRSLIVRPGLIVGPYDRTDRFVYWMRRLLRGGEVLAPGRAERAIQVIDGRDLAKWIIDRIKFSTIGTFNVVGPDYKLTMGDFLSTCRDTIGISANFTWVDDDFLQKHDVQPWVEMPLWIPEKAHGDQPDLSGFLSIAMTKAVKLGFTFRPLEQTVRDTVQWLQNDPPDVLGSLKEAREQELLRLWHA</sequence>
<dbReference type="PANTHER" id="PTHR43245:SF13">
    <property type="entry name" value="UDP-D-APIOSE_UDP-D-XYLOSE SYNTHASE 2"/>
    <property type="match status" value="1"/>
</dbReference>
<keyword evidence="3" id="KW-1185">Reference proteome</keyword>
<evidence type="ECO:0000259" key="1">
    <source>
        <dbReference type="Pfam" id="PF01370"/>
    </source>
</evidence>
<dbReference type="AlphaFoldDB" id="A0A1G6HXP2"/>
<dbReference type="InterPro" id="IPR036291">
    <property type="entry name" value="NAD(P)-bd_dom_sf"/>
</dbReference>
<gene>
    <name evidence="2" type="ORF">SAMN05421737_104222</name>
</gene>
<proteinExistence type="predicted"/>
<feature type="domain" description="NAD-dependent epimerase/dehydratase" evidence="1">
    <location>
        <begin position="3"/>
        <end position="210"/>
    </location>
</feature>
<dbReference type="Proteomes" id="UP000242662">
    <property type="component" value="Unassembled WGS sequence"/>
</dbReference>